<dbReference type="GO" id="GO:0005829">
    <property type="term" value="C:cytosol"/>
    <property type="evidence" value="ECO:0007669"/>
    <property type="project" value="TreeGrafter"/>
</dbReference>
<dbReference type="AlphaFoldDB" id="A0A834XU78"/>
<dbReference type="PANTHER" id="PTHR12510">
    <property type="entry name" value="TROPONIN C-AKIN-1 PROTEIN"/>
    <property type="match status" value="1"/>
</dbReference>
<evidence type="ECO:0000313" key="6">
    <source>
        <dbReference type="Proteomes" id="UP000639338"/>
    </source>
</evidence>
<dbReference type="Gene3D" id="3.10.490.10">
    <property type="entry name" value="Gamma-glutamyl cyclotransferase-like"/>
    <property type="match status" value="2"/>
</dbReference>
<dbReference type="OrthoDB" id="113620at2759"/>
<dbReference type="EMBL" id="JACMRX010000003">
    <property type="protein sequence ID" value="KAF7992301.1"/>
    <property type="molecule type" value="Genomic_DNA"/>
</dbReference>
<evidence type="ECO:0000256" key="1">
    <source>
        <dbReference type="ARBA" id="ARBA00008861"/>
    </source>
</evidence>
<comment type="caution">
    <text evidence="5">The sequence shown here is derived from an EMBL/GenBank/DDBJ whole genome shotgun (WGS) entry which is preliminary data.</text>
</comment>
<reference evidence="5 6" key="1">
    <citation type="submission" date="2020-08" db="EMBL/GenBank/DDBJ databases">
        <title>Aphidius gifuensis genome sequencing and assembly.</title>
        <authorList>
            <person name="Du Z."/>
        </authorList>
    </citation>
    <scope>NUCLEOTIDE SEQUENCE [LARGE SCALE GENOMIC DNA]</scope>
    <source>
        <strain evidence="5">YNYX2018</strain>
        <tissue evidence="5">Adults</tissue>
    </source>
</reference>
<dbReference type="Pfam" id="PF06094">
    <property type="entry name" value="GGACT"/>
    <property type="match status" value="1"/>
</dbReference>
<evidence type="ECO:0000313" key="5">
    <source>
        <dbReference type="EMBL" id="KAF7992301.1"/>
    </source>
</evidence>
<organism evidence="5 6">
    <name type="scientific">Aphidius gifuensis</name>
    <name type="common">Parasitoid wasp</name>
    <dbReference type="NCBI Taxonomy" id="684658"/>
    <lineage>
        <taxon>Eukaryota</taxon>
        <taxon>Metazoa</taxon>
        <taxon>Ecdysozoa</taxon>
        <taxon>Arthropoda</taxon>
        <taxon>Hexapoda</taxon>
        <taxon>Insecta</taxon>
        <taxon>Pterygota</taxon>
        <taxon>Neoptera</taxon>
        <taxon>Endopterygota</taxon>
        <taxon>Hymenoptera</taxon>
        <taxon>Apocrita</taxon>
        <taxon>Ichneumonoidea</taxon>
        <taxon>Braconidae</taxon>
        <taxon>Aphidiinae</taxon>
        <taxon>Aphidius</taxon>
    </lineage>
</organism>
<protein>
    <recommendedName>
        <fullName evidence="3">Gamma-glutamylcyclotransferase family protein</fullName>
    </recommendedName>
</protein>
<evidence type="ECO:0000256" key="2">
    <source>
        <dbReference type="PIRSR" id="PIRSR639126-1"/>
    </source>
</evidence>
<proteinExistence type="inferred from homology"/>
<dbReference type="PANTHER" id="PTHR12510:SF4">
    <property type="entry name" value="GAMMA-GLUTAMYLAMINECYCLOTRANSFERASE"/>
    <property type="match status" value="1"/>
</dbReference>
<name>A0A834XU78_APHGI</name>
<evidence type="ECO:0000256" key="3">
    <source>
        <dbReference type="RuleBase" id="RU367036"/>
    </source>
</evidence>
<feature type="domain" description="Gamma-glutamylcyclotransferase AIG2-like" evidence="4">
    <location>
        <begin position="26"/>
        <end position="128"/>
    </location>
</feature>
<dbReference type="GO" id="GO:0061929">
    <property type="term" value="F:gamma-glutamylaminecyclotransferase activity"/>
    <property type="evidence" value="ECO:0007669"/>
    <property type="project" value="InterPro"/>
</dbReference>
<dbReference type="Proteomes" id="UP000639338">
    <property type="component" value="Unassembled WGS sequence"/>
</dbReference>
<evidence type="ECO:0000259" key="4">
    <source>
        <dbReference type="Pfam" id="PF06094"/>
    </source>
</evidence>
<accession>A0A834XU78</accession>
<dbReference type="InterPro" id="IPR013024">
    <property type="entry name" value="GGCT-like"/>
</dbReference>
<dbReference type="InterPro" id="IPR039126">
    <property type="entry name" value="GGACT"/>
</dbReference>
<gene>
    <name evidence="5" type="ORF">HCN44_001626</name>
</gene>
<dbReference type="CDD" id="cd06661">
    <property type="entry name" value="GGCT_like"/>
    <property type="match status" value="1"/>
</dbReference>
<dbReference type="InterPro" id="IPR009288">
    <property type="entry name" value="AIG2-like_dom"/>
</dbReference>
<comment type="similarity">
    <text evidence="1 3">Belongs to the gamma-glutamylcyclotransferase family.</text>
</comment>
<keyword evidence="6" id="KW-1185">Reference proteome</keyword>
<dbReference type="InterPro" id="IPR036568">
    <property type="entry name" value="GGCT-like_sf"/>
</dbReference>
<feature type="active site" description="Proton acceptor" evidence="2">
    <location>
        <position position="81"/>
    </location>
</feature>
<dbReference type="SUPFAM" id="SSF110857">
    <property type="entry name" value="Gamma-glutamyl cyclotransferase-like"/>
    <property type="match status" value="1"/>
</dbReference>
<sequence>MSCDNINITENTEMYESLFKSPLKRIFVYGTLKRGEPNYGILINRDNGHAKFKPKTKKYPSVLGEVYDVDSKMLEKLDELEEHPKFYLRTEENIMMTKNESDVNFEQVACVTKAWIYFLPKFKSELLNLTYLTSYSNDGDHGLKYAESDKESSRPEDVM</sequence>